<keyword evidence="1" id="KW-0812">Transmembrane</keyword>
<dbReference type="Proteomes" id="UP000701801">
    <property type="component" value="Unassembled WGS sequence"/>
</dbReference>
<dbReference type="PANTHER" id="PTHR34502">
    <property type="entry name" value="DUF6594 DOMAIN-CONTAINING PROTEIN-RELATED"/>
    <property type="match status" value="1"/>
</dbReference>
<dbReference type="OrthoDB" id="3533814at2759"/>
<evidence type="ECO:0000259" key="2">
    <source>
        <dbReference type="Pfam" id="PF20237"/>
    </source>
</evidence>
<keyword evidence="1" id="KW-1133">Transmembrane helix</keyword>
<comment type="caution">
    <text evidence="3">The sequence shown here is derived from an EMBL/GenBank/DDBJ whole genome shotgun (WGS) entry which is preliminary data.</text>
</comment>
<keyword evidence="1" id="KW-0472">Membrane</keyword>
<dbReference type="AlphaFoldDB" id="A0A9N9LDU7"/>
<evidence type="ECO:0000313" key="3">
    <source>
        <dbReference type="EMBL" id="CAG8971913.1"/>
    </source>
</evidence>
<accession>A0A9N9LDU7</accession>
<evidence type="ECO:0000313" key="4">
    <source>
        <dbReference type="Proteomes" id="UP000701801"/>
    </source>
</evidence>
<reference evidence="3" key="1">
    <citation type="submission" date="2021-07" db="EMBL/GenBank/DDBJ databases">
        <authorList>
            <person name="Durling M."/>
        </authorList>
    </citation>
    <scope>NUCLEOTIDE SEQUENCE</scope>
</reference>
<feature type="transmembrane region" description="Helical" evidence="1">
    <location>
        <begin position="147"/>
        <end position="169"/>
    </location>
</feature>
<organism evidence="3 4">
    <name type="scientific">Hymenoscyphus albidus</name>
    <dbReference type="NCBI Taxonomy" id="595503"/>
    <lineage>
        <taxon>Eukaryota</taxon>
        <taxon>Fungi</taxon>
        <taxon>Dikarya</taxon>
        <taxon>Ascomycota</taxon>
        <taxon>Pezizomycotina</taxon>
        <taxon>Leotiomycetes</taxon>
        <taxon>Helotiales</taxon>
        <taxon>Helotiaceae</taxon>
        <taxon>Hymenoscyphus</taxon>
    </lineage>
</organism>
<evidence type="ECO:0000256" key="1">
    <source>
        <dbReference type="SAM" id="Phobius"/>
    </source>
</evidence>
<proteinExistence type="predicted"/>
<dbReference type="PANTHER" id="PTHR34502:SF3">
    <property type="entry name" value="DUF6594 DOMAIN-CONTAINING PROTEIN"/>
    <property type="match status" value="1"/>
</dbReference>
<protein>
    <recommendedName>
        <fullName evidence="2">DUF6594 domain-containing protein</fullName>
    </recommendedName>
</protein>
<keyword evidence="4" id="KW-1185">Reference proteome</keyword>
<gene>
    <name evidence="3" type="ORF">HYALB_00007829</name>
</gene>
<feature type="transmembrane region" description="Helical" evidence="1">
    <location>
        <begin position="203"/>
        <end position="224"/>
    </location>
</feature>
<sequence length="228" mass="26140">MSGTKDGIRHRRIYWKNCSLNSRSGHETDLEIDDLLLKDRCLRNLESPRPQHYQSLYNWILGYKPLDGGQYDFLFHKEDFVSSMESNHESRFDEIIEWLLSRWPSSRLLQTQKADLKKTVLGKTSESKSKKISSAGIYTFSRTKAVIVAKVLALIITFTILLMPVMLLYLKPMSNAARARMVLVFVLAFATLMSLFLKARVEVLFIGTCTYYAVLVTFLGNVGIRDSV</sequence>
<dbReference type="Pfam" id="PF20237">
    <property type="entry name" value="DUF6594"/>
    <property type="match status" value="1"/>
</dbReference>
<feature type="domain" description="DUF6594" evidence="2">
    <location>
        <begin position="34"/>
        <end position="216"/>
    </location>
</feature>
<feature type="transmembrane region" description="Helical" evidence="1">
    <location>
        <begin position="181"/>
        <end position="197"/>
    </location>
</feature>
<dbReference type="EMBL" id="CAJVRM010000029">
    <property type="protein sequence ID" value="CAG8971913.1"/>
    <property type="molecule type" value="Genomic_DNA"/>
</dbReference>
<name>A0A9N9LDU7_9HELO</name>
<dbReference type="InterPro" id="IPR046529">
    <property type="entry name" value="DUF6594"/>
</dbReference>